<feature type="domain" description="ABC-type transport auxiliary lipoprotein component" evidence="1">
    <location>
        <begin position="32"/>
        <end position="191"/>
    </location>
</feature>
<dbReference type="EMBL" id="QASN01000017">
    <property type="protein sequence ID" value="PTU74571.1"/>
    <property type="molecule type" value="Genomic_DNA"/>
</dbReference>
<name>A0A2T5PA45_9PSED</name>
<evidence type="ECO:0000259" key="1">
    <source>
        <dbReference type="Pfam" id="PF03886"/>
    </source>
</evidence>
<dbReference type="Gene3D" id="3.40.50.10610">
    <property type="entry name" value="ABC-type transport auxiliary lipoprotein component"/>
    <property type="match status" value="1"/>
</dbReference>
<evidence type="ECO:0000313" key="2">
    <source>
        <dbReference type="EMBL" id="PTU74571.1"/>
    </source>
</evidence>
<organism evidence="2 3">
    <name type="scientific">Pseudomonas mangrovi</name>
    <dbReference type="NCBI Taxonomy" id="2161748"/>
    <lineage>
        <taxon>Bacteria</taxon>
        <taxon>Pseudomonadati</taxon>
        <taxon>Pseudomonadota</taxon>
        <taxon>Gammaproteobacteria</taxon>
        <taxon>Pseudomonadales</taxon>
        <taxon>Pseudomonadaceae</taxon>
        <taxon>Pseudomonas</taxon>
    </lineage>
</organism>
<evidence type="ECO:0000313" key="3">
    <source>
        <dbReference type="Proteomes" id="UP000244064"/>
    </source>
</evidence>
<dbReference type="OrthoDB" id="5795476at2"/>
<accession>A0A2T5PA45</accession>
<comment type="caution">
    <text evidence="2">The sequence shown here is derived from an EMBL/GenBank/DDBJ whole genome shotgun (WGS) entry which is preliminary data.</text>
</comment>
<dbReference type="InterPro" id="IPR005586">
    <property type="entry name" value="ABC_trans_aux"/>
</dbReference>
<dbReference type="AlphaFoldDB" id="A0A2T5PA45"/>
<dbReference type="PROSITE" id="PS51257">
    <property type="entry name" value="PROKAR_LIPOPROTEIN"/>
    <property type="match status" value="1"/>
</dbReference>
<dbReference type="Pfam" id="PF03886">
    <property type="entry name" value="ABC_trans_aux"/>
    <property type="match status" value="1"/>
</dbReference>
<proteinExistence type="predicted"/>
<gene>
    <name evidence="2" type="ORF">DBO85_10840</name>
</gene>
<keyword evidence="3" id="KW-1185">Reference proteome</keyword>
<dbReference type="RefSeq" id="WP_108107266.1">
    <property type="nucleotide sequence ID" value="NZ_QASN01000017.1"/>
</dbReference>
<dbReference type="SUPFAM" id="SSF159594">
    <property type="entry name" value="XCC0632-like"/>
    <property type="match status" value="1"/>
</dbReference>
<protein>
    <recommendedName>
        <fullName evidence="1">ABC-type transport auxiliary lipoprotein component domain-containing protein</fullName>
    </recommendedName>
</protein>
<dbReference type="Proteomes" id="UP000244064">
    <property type="component" value="Unassembled WGS sequence"/>
</dbReference>
<sequence>MRCLIGLPASVLALLLAGCTLLPETQPVDVFRLPASGLAASPQPALAASLRIARPQSSQALDSNRIAVVPQGDLLSSYQGARWSSPAPALLRDHLLDALQRDGRFRALVSDDSHLQADLLLDGDLRSFQVEYGTDGPQAQILIDLHLADADSQRIRASRRFSISQPLAGEQASAAVSAFAVAADSLAAQVATWLGEQLTVTEGAAAQ</sequence>
<reference evidence="2 3" key="1">
    <citation type="submission" date="2018-04" db="EMBL/GenBank/DDBJ databases">
        <title>Pseudomonas sp. nov., isolated from mangrove soil.</title>
        <authorList>
            <person name="Chen C."/>
        </authorList>
    </citation>
    <scope>NUCLEOTIDE SEQUENCE [LARGE SCALE GENOMIC DNA]</scope>
    <source>
        <strain evidence="2 3">TC-11</strain>
    </source>
</reference>